<feature type="modified residue" description="FMN phosphoryl threonine" evidence="6">
    <location>
        <position position="166"/>
    </location>
</feature>
<reference evidence="9" key="1">
    <citation type="journal article" date="2020" name="mSystems">
        <title>Genome- and Community-Level Interaction Insights into Carbon Utilization and Element Cycling Functions of Hydrothermarchaeota in Hydrothermal Sediment.</title>
        <authorList>
            <person name="Zhou Z."/>
            <person name="Liu Y."/>
            <person name="Xu W."/>
            <person name="Pan J."/>
            <person name="Luo Z.H."/>
            <person name="Li M."/>
        </authorList>
    </citation>
    <scope>NUCLEOTIDE SEQUENCE [LARGE SCALE GENOMIC DNA]</scope>
    <source>
        <strain evidence="9">HyVt-389</strain>
    </source>
</reference>
<dbReference type="OrthoDB" id="9787579at2"/>
<dbReference type="Proteomes" id="UP000885738">
    <property type="component" value="Unassembled WGS sequence"/>
</dbReference>
<keyword evidence="6 7" id="KW-1133">Transmembrane helix</keyword>
<dbReference type="GO" id="GO:0005886">
    <property type="term" value="C:plasma membrane"/>
    <property type="evidence" value="ECO:0007669"/>
    <property type="project" value="UniProtKB-SubCell"/>
</dbReference>
<dbReference type="GO" id="GO:0009055">
    <property type="term" value="F:electron transfer activity"/>
    <property type="evidence" value="ECO:0007669"/>
    <property type="project" value="InterPro"/>
</dbReference>
<dbReference type="AlphaFoldDB" id="A0A7C1VNH7"/>
<dbReference type="InterPro" id="IPR010209">
    <property type="entry name" value="Ion_transpt_RnfG/RsxG"/>
</dbReference>
<sequence length="191" mass="20704">MGGSRVRDILRLVVVLTGICVVCSFSLAIVKKGTEERIEYQKIKFIKAPALKAVLPEHDNDPILERVKVKIAPEKVITVFPAKKGGKLMAIAYETAGDGYGGRIEIMLAINVDGSIAGVKVMKCSETPGVGLKIVTEPWFCDQFKKFTVKDKFILGENVQGISGATISSTGTTKAIGEAVKWFDEIMKELG</sequence>
<comment type="function">
    <text evidence="6">Part of a membrane-bound complex that couples electron transfer with translocation of ions across the membrane.</text>
</comment>
<dbReference type="PIRSF" id="PIRSF006091">
    <property type="entry name" value="E_trnsport_RnfG"/>
    <property type="match status" value="1"/>
</dbReference>
<dbReference type="SMART" id="SM00900">
    <property type="entry name" value="FMN_bind"/>
    <property type="match status" value="1"/>
</dbReference>
<protein>
    <recommendedName>
        <fullName evidence="6">Ion-translocating oxidoreductase complex subunit G</fullName>
        <ecNumber evidence="6">7.-.-.-</ecNumber>
    </recommendedName>
    <alternativeName>
        <fullName evidence="6">Rnf electron transport complex subunit G</fullName>
    </alternativeName>
</protein>
<dbReference type="EC" id="7.-.-.-" evidence="6"/>
<proteinExistence type="inferred from homology"/>
<keyword evidence="1 6" id="KW-0813">Transport</keyword>
<evidence type="ECO:0000256" key="5">
    <source>
        <dbReference type="ARBA" id="ARBA00022982"/>
    </source>
</evidence>
<evidence type="ECO:0000256" key="6">
    <source>
        <dbReference type="HAMAP-Rule" id="MF_00479"/>
    </source>
</evidence>
<dbReference type="Pfam" id="PF04205">
    <property type="entry name" value="FMN_bind"/>
    <property type="match status" value="1"/>
</dbReference>
<comment type="similarity">
    <text evidence="6">Belongs to the RnfG family.</text>
</comment>
<dbReference type="PANTHER" id="PTHR36118:SF1">
    <property type="entry name" value="ION-TRANSLOCATING OXIDOREDUCTASE COMPLEX SUBUNIT G"/>
    <property type="match status" value="1"/>
</dbReference>
<accession>A0A7C1VNH7</accession>
<dbReference type="HAMAP" id="MF_00479">
    <property type="entry name" value="RsxG_RnfG"/>
    <property type="match status" value="1"/>
</dbReference>
<keyword evidence="5 6" id="KW-0249">Electron transport</keyword>
<comment type="cofactor">
    <cofactor evidence="6">
        <name>FMN</name>
        <dbReference type="ChEBI" id="CHEBI:58210"/>
    </cofactor>
</comment>
<evidence type="ECO:0000256" key="3">
    <source>
        <dbReference type="ARBA" id="ARBA00022630"/>
    </source>
</evidence>
<dbReference type="GO" id="GO:0022900">
    <property type="term" value="P:electron transport chain"/>
    <property type="evidence" value="ECO:0007669"/>
    <property type="project" value="UniProtKB-UniRule"/>
</dbReference>
<dbReference type="InterPro" id="IPR007329">
    <property type="entry name" value="FMN-bd"/>
</dbReference>
<comment type="subcellular location">
    <subcellularLocation>
        <location evidence="6">Cell membrane</location>
        <topology evidence="6">Single-pass membrane protein</topology>
    </subcellularLocation>
</comment>
<keyword evidence="3 6" id="KW-0285">Flavoprotein</keyword>
<keyword evidence="6" id="KW-1278">Translocase</keyword>
<evidence type="ECO:0000256" key="7">
    <source>
        <dbReference type="SAM" id="Phobius"/>
    </source>
</evidence>
<keyword evidence="2 6" id="KW-0597">Phosphoprotein</keyword>
<comment type="subunit">
    <text evidence="6">The complex is composed of six subunits: RnfA, RnfB, RnfC, RnfD, RnfE and RnfG.</text>
</comment>
<evidence type="ECO:0000259" key="8">
    <source>
        <dbReference type="SMART" id="SM00900"/>
    </source>
</evidence>
<dbReference type="PANTHER" id="PTHR36118">
    <property type="entry name" value="ION-TRANSLOCATING OXIDOREDUCTASE COMPLEX SUBUNIT G"/>
    <property type="match status" value="1"/>
</dbReference>
<dbReference type="EMBL" id="DRIH01000255">
    <property type="protein sequence ID" value="HEC68544.1"/>
    <property type="molecule type" value="Genomic_DNA"/>
</dbReference>
<feature type="transmembrane region" description="Helical" evidence="7">
    <location>
        <begin position="12"/>
        <end position="30"/>
    </location>
</feature>
<comment type="caution">
    <text evidence="9">The sequence shown here is derived from an EMBL/GenBank/DDBJ whole genome shotgun (WGS) entry which is preliminary data.</text>
</comment>
<evidence type="ECO:0000256" key="1">
    <source>
        <dbReference type="ARBA" id="ARBA00022448"/>
    </source>
</evidence>
<evidence type="ECO:0000256" key="4">
    <source>
        <dbReference type="ARBA" id="ARBA00022643"/>
    </source>
</evidence>
<dbReference type="NCBIfam" id="TIGR01947">
    <property type="entry name" value="rnfG"/>
    <property type="match status" value="1"/>
</dbReference>
<feature type="domain" description="FMN-binding" evidence="8">
    <location>
        <begin position="99"/>
        <end position="183"/>
    </location>
</feature>
<keyword evidence="4 6" id="KW-0288">FMN</keyword>
<organism evidence="9">
    <name type="scientific">Desulfofervidus auxilii</name>
    <dbReference type="NCBI Taxonomy" id="1621989"/>
    <lineage>
        <taxon>Bacteria</taxon>
        <taxon>Pseudomonadati</taxon>
        <taxon>Thermodesulfobacteriota</taxon>
        <taxon>Candidatus Desulfofervidia</taxon>
        <taxon>Candidatus Desulfofervidales</taxon>
        <taxon>Candidatus Desulfofervidaceae</taxon>
        <taxon>Candidatus Desulfofervidus</taxon>
    </lineage>
</organism>
<name>A0A7C1VNH7_DESA2</name>
<evidence type="ECO:0000313" key="9">
    <source>
        <dbReference type="EMBL" id="HEC68544.1"/>
    </source>
</evidence>
<keyword evidence="6 7" id="KW-0472">Membrane</keyword>
<keyword evidence="6 7" id="KW-0812">Transmembrane</keyword>
<dbReference type="GO" id="GO:0010181">
    <property type="term" value="F:FMN binding"/>
    <property type="evidence" value="ECO:0007669"/>
    <property type="project" value="InterPro"/>
</dbReference>
<gene>
    <name evidence="6" type="primary">rnfG</name>
    <name evidence="9" type="ORF">ENI35_07060</name>
</gene>
<keyword evidence="6" id="KW-1003">Cell membrane</keyword>
<evidence type="ECO:0000256" key="2">
    <source>
        <dbReference type="ARBA" id="ARBA00022553"/>
    </source>
</evidence>